<organism evidence="2 3">
    <name type="scientific">Laodelphax striatellus</name>
    <name type="common">Small brown planthopper</name>
    <name type="synonym">Delphax striatella</name>
    <dbReference type="NCBI Taxonomy" id="195883"/>
    <lineage>
        <taxon>Eukaryota</taxon>
        <taxon>Metazoa</taxon>
        <taxon>Ecdysozoa</taxon>
        <taxon>Arthropoda</taxon>
        <taxon>Hexapoda</taxon>
        <taxon>Insecta</taxon>
        <taxon>Pterygota</taxon>
        <taxon>Neoptera</taxon>
        <taxon>Paraneoptera</taxon>
        <taxon>Hemiptera</taxon>
        <taxon>Auchenorrhyncha</taxon>
        <taxon>Fulgoroidea</taxon>
        <taxon>Delphacidae</taxon>
        <taxon>Criomorphinae</taxon>
        <taxon>Laodelphax</taxon>
    </lineage>
</organism>
<dbReference type="SMR" id="A0A482X3X2"/>
<dbReference type="EMBL" id="QKKF02018167">
    <property type="protein sequence ID" value="RZF40569.1"/>
    <property type="molecule type" value="Genomic_DNA"/>
</dbReference>
<accession>A0A482X3X2</accession>
<keyword evidence="3" id="KW-1185">Reference proteome</keyword>
<name>A0A482X3X2_LAOST</name>
<sequence>MAGLIDGSTLSGINLLDDKQLETIKLALKNLNEAHESYLLSEKVNDALFELLESDELSEEISSKVRTVLCAPPDLLDVSCDDEIEDRESCALLGLTNNSTDMETSRLTMAEDSQLFEKVHDKLLSWCLHGQTLEKVLRQREALLNDNQCQIFRLRRDLCRLIERRVALSKEMQTLQIDDGAASFIYDTVQELKSEGCGVPPTMTAEEAITRARKIERRVEAFVAGQDLDPVLALKKLHQMLDQETEANELARKRLNAKLASYKQLEEKSEFAIILKNYLKAKNAAVRWKWTLDELRISPDTNI</sequence>
<gene>
    <name evidence="2" type="ORF">LSTR_LSTR013283</name>
</gene>
<feature type="coiled-coil region" evidence="1">
    <location>
        <begin position="234"/>
        <end position="268"/>
    </location>
</feature>
<dbReference type="OrthoDB" id="10452339at2759"/>
<protein>
    <submittedName>
        <fullName evidence="2">Uncharacterized protein</fullName>
    </submittedName>
</protein>
<evidence type="ECO:0000313" key="3">
    <source>
        <dbReference type="Proteomes" id="UP000291343"/>
    </source>
</evidence>
<dbReference type="Proteomes" id="UP000291343">
    <property type="component" value="Unassembled WGS sequence"/>
</dbReference>
<dbReference type="AlphaFoldDB" id="A0A482X3X2"/>
<keyword evidence="1" id="KW-0175">Coiled coil</keyword>
<reference evidence="2 3" key="1">
    <citation type="journal article" date="2017" name="Gigascience">
        <title>Genome sequence of the small brown planthopper, Laodelphax striatellus.</title>
        <authorList>
            <person name="Zhu J."/>
            <person name="Jiang F."/>
            <person name="Wang X."/>
            <person name="Yang P."/>
            <person name="Bao Y."/>
            <person name="Zhao W."/>
            <person name="Wang W."/>
            <person name="Lu H."/>
            <person name="Wang Q."/>
            <person name="Cui N."/>
            <person name="Li J."/>
            <person name="Chen X."/>
            <person name="Luo L."/>
            <person name="Yu J."/>
            <person name="Kang L."/>
            <person name="Cui F."/>
        </authorList>
    </citation>
    <scope>NUCLEOTIDE SEQUENCE [LARGE SCALE GENOMIC DNA]</scope>
    <source>
        <strain evidence="2">Lst14</strain>
    </source>
</reference>
<evidence type="ECO:0000256" key="1">
    <source>
        <dbReference type="SAM" id="Coils"/>
    </source>
</evidence>
<dbReference type="InParanoid" id="A0A482X3X2"/>
<evidence type="ECO:0000313" key="2">
    <source>
        <dbReference type="EMBL" id="RZF40569.1"/>
    </source>
</evidence>
<comment type="caution">
    <text evidence="2">The sequence shown here is derived from an EMBL/GenBank/DDBJ whole genome shotgun (WGS) entry which is preliminary data.</text>
</comment>
<proteinExistence type="predicted"/>